<evidence type="ECO:0000256" key="2">
    <source>
        <dbReference type="ARBA" id="ARBA00022723"/>
    </source>
</evidence>
<evidence type="ECO:0000313" key="7">
    <source>
        <dbReference type="EMBL" id="OCK81379.1"/>
    </source>
</evidence>
<dbReference type="AlphaFoldDB" id="A0A8E2JGR5"/>
<comment type="similarity">
    <text evidence="1">Belongs to the cytochrome P450 family.</text>
</comment>
<dbReference type="CDD" id="cd11065">
    <property type="entry name" value="CYP64-like"/>
    <property type="match status" value="1"/>
</dbReference>
<keyword evidence="5" id="KW-0503">Monooxygenase</keyword>
<reference evidence="7 8" key="1">
    <citation type="journal article" date="2016" name="Nat. Commun.">
        <title>Ectomycorrhizal ecology is imprinted in the genome of the dominant symbiotic fungus Cenococcum geophilum.</title>
        <authorList>
            <consortium name="DOE Joint Genome Institute"/>
            <person name="Peter M."/>
            <person name="Kohler A."/>
            <person name="Ohm R.A."/>
            <person name="Kuo A."/>
            <person name="Krutzmann J."/>
            <person name="Morin E."/>
            <person name="Arend M."/>
            <person name="Barry K.W."/>
            <person name="Binder M."/>
            <person name="Choi C."/>
            <person name="Clum A."/>
            <person name="Copeland A."/>
            <person name="Grisel N."/>
            <person name="Haridas S."/>
            <person name="Kipfer T."/>
            <person name="LaButti K."/>
            <person name="Lindquist E."/>
            <person name="Lipzen A."/>
            <person name="Maire R."/>
            <person name="Meier B."/>
            <person name="Mihaltcheva S."/>
            <person name="Molinier V."/>
            <person name="Murat C."/>
            <person name="Poggeler S."/>
            <person name="Quandt C.A."/>
            <person name="Sperisen C."/>
            <person name="Tritt A."/>
            <person name="Tisserant E."/>
            <person name="Crous P.W."/>
            <person name="Henrissat B."/>
            <person name="Nehls U."/>
            <person name="Egli S."/>
            <person name="Spatafora J.W."/>
            <person name="Grigoriev I.V."/>
            <person name="Martin F.M."/>
        </authorList>
    </citation>
    <scope>NUCLEOTIDE SEQUENCE [LARGE SCALE GENOMIC DNA]</scope>
    <source>
        <strain evidence="7 8">CBS 459.81</strain>
    </source>
</reference>
<name>A0A8E2JGR5_9PEZI</name>
<keyword evidence="2 6" id="KW-0479">Metal-binding</keyword>
<dbReference type="Gene3D" id="1.10.630.10">
    <property type="entry name" value="Cytochrome P450"/>
    <property type="match status" value="1"/>
</dbReference>
<gene>
    <name evidence="7" type="ORF">K432DRAFT_381376</name>
</gene>
<evidence type="ECO:0000256" key="1">
    <source>
        <dbReference type="ARBA" id="ARBA00010617"/>
    </source>
</evidence>
<evidence type="ECO:0000256" key="5">
    <source>
        <dbReference type="ARBA" id="ARBA00023033"/>
    </source>
</evidence>
<dbReference type="PRINTS" id="PR00463">
    <property type="entry name" value="EP450I"/>
</dbReference>
<keyword evidence="8" id="KW-1185">Reference proteome</keyword>
<dbReference type="InterPro" id="IPR050364">
    <property type="entry name" value="Cytochrome_P450_fung"/>
</dbReference>
<dbReference type="PANTHER" id="PTHR46300">
    <property type="entry name" value="P450, PUTATIVE (EUROFUNG)-RELATED-RELATED"/>
    <property type="match status" value="1"/>
</dbReference>
<keyword evidence="4 6" id="KW-0408">Iron</keyword>
<dbReference type="Pfam" id="PF00067">
    <property type="entry name" value="p450"/>
    <property type="match status" value="1"/>
</dbReference>
<evidence type="ECO:0000256" key="3">
    <source>
        <dbReference type="ARBA" id="ARBA00023002"/>
    </source>
</evidence>
<protein>
    <submittedName>
        <fullName evidence="7">Putative cytochrome P450 oxidoreductase</fullName>
    </submittedName>
</protein>
<dbReference type="Proteomes" id="UP000250266">
    <property type="component" value="Unassembled WGS sequence"/>
</dbReference>
<feature type="binding site" description="axial binding residue" evidence="6">
    <location>
        <position position="439"/>
    </location>
    <ligand>
        <name>heme</name>
        <dbReference type="ChEBI" id="CHEBI:30413"/>
    </ligand>
    <ligandPart>
        <name>Fe</name>
        <dbReference type="ChEBI" id="CHEBI:18248"/>
    </ligandPart>
</feature>
<dbReference type="EMBL" id="KV744923">
    <property type="protein sequence ID" value="OCK81379.1"/>
    <property type="molecule type" value="Genomic_DNA"/>
</dbReference>
<dbReference type="SUPFAM" id="SSF48264">
    <property type="entry name" value="Cytochrome P450"/>
    <property type="match status" value="1"/>
</dbReference>
<dbReference type="PANTHER" id="PTHR46300:SF2">
    <property type="entry name" value="CYTOCHROME P450 MONOOXYGENASE ALNH-RELATED"/>
    <property type="match status" value="1"/>
</dbReference>
<keyword evidence="6" id="KW-0349">Heme</keyword>
<evidence type="ECO:0000256" key="4">
    <source>
        <dbReference type="ARBA" id="ARBA00023004"/>
    </source>
</evidence>
<dbReference type="GO" id="GO:0005506">
    <property type="term" value="F:iron ion binding"/>
    <property type="evidence" value="ECO:0007669"/>
    <property type="project" value="InterPro"/>
</dbReference>
<dbReference type="GO" id="GO:0020037">
    <property type="term" value="F:heme binding"/>
    <property type="evidence" value="ECO:0007669"/>
    <property type="project" value="InterPro"/>
</dbReference>
<dbReference type="GO" id="GO:0016705">
    <property type="term" value="F:oxidoreductase activity, acting on paired donors, with incorporation or reduction of molecular oxygen"/>
    <property type="evidence" value="ECO:0007669"/>
    <property type="project" value="InterPro"/>
</dbReference>
<dbReference type="GO" id="GO:0004497">
    <property type="term" value="F:monooxygenase activity"/>
    <property type="evidence" value="ECO:0007669"/>
    <property type="project" value="UniProtKB-KW"/>
</dbReference>
<comment type="cofactor">
    <cofactor evidence="6">
        <name>heme</name>
        <dbReference type="ChEBI" id="CHEBI:30413"/>
    </cofactor>
</comment>
<dbReference type="InterPro" id="IPR002401">
    <property type="entry name" value="Cyt_P450_E_grp-I"/>
</dbReference>
<dbReference type="OrthoDB" id="1103324at2759"/>
<proteinExistence type="inferred from homology"/>
<dbReference type="InterPro" id="IPR036396">
    <property type="entry name" value="Cyt_P450_sf"/>
</dbReference>
<evidence type="ECO:0000256" key="6">
    <source>
        <dbReference type="PIRSR" id="PIRSR602401-1"/>
    </source>
</evidence>
<accession>A0A8E2JGR5</accession>
<sequence>MSLPIYLVLSLLLAYPTYRLLRIGRRHPRMPPGPPTVPILGNALQIPTTGLGKMFKVWADKYGPIYSLTIGPTNMVVLCDRKAVNYLLDKKGSIYSDRPFNYVSNYVTHGDHLTLESQGASWREKRMVVTRNLNPKSLDEKHWKIQEAEAVIFMNNLLKEPEKIFDYARLYTVSVASTLIYGQRVANLESYWFKNFYELMDLWLETQEPGANPPIDEFPILKYLPGRWKKRADKCRKMMDDMWDKARNIVNERRARGDKRDCFIDMKIDEYSEKGYPMSEHAFNNLFGELLEAGADTTANQILTLILAFAKYPQIQKKAQAEIDVVCGTQRAPLFSDFDKLPYINCIVKEGMRWRPTASTGLPHLCVQDDEYEGMLIPKGSMVFVGIWAMNHDESRYPNHNVFDPDRYLNHPKLANEYAVSPDYNNRDHYGYGAGRRQCPGVHLAERNMWRIASKLLWAFDISEMVDPVTGQVEHLDENAYSSAILLCPLPFKVKVVPRSKEHLACIERELGSALEFLEPWKPAPLY</sequence>
<organism evidence="7 8">
    <name type="scientific">Lepidopterella palustris CBS 459.81</name>
    <dbReference type="NCBI Taxonomy" id="1314670"/>
    <lineage>
        <taxon>Eukaryota</taxon>
        <taxon>Fungi</taxon>
        <taxon>Dikarya</taxon>
        <taxon>Ascomycota</taxon>
        <taxon>Pezizomycotina</taxon>
        <taxon>Dothideomycetes</taxon>
        <taxon>Pleosporomycetidae</taxon>
        <taxon>Mytilinidiales</taxon>
        <taxon>Argynnaceae</taxon>
        <taxon>Lepidopterella</taxon>
    </lineage>
</organism>
<evidence type="ECO:0000313" key="8">
    <source>
        <dbReference type="Proteomes" id="UP000250266"/>
    </source>
</evidence>
<dbReference type="InterPro" id="IPR001128">
    <property type="entry name" value="Cyt_P450"/>
</dbReference>
<keyword evidence="3" id="KW-0560">Oxidoreductase</keyword>